<evidence type="ECO:0000313" key="3">
    <source>
        <dbReference type="Proteomes" id="UP000518752"/>
    </source>
</evidence>
<feature type="region of interest" description="Disordered" evidence="1">
    <location>
        <begin position="108"/>
        <end position="143"/>
    </location>
</feature>
<feature type="compositionally biased region" description="Polar residues" evidence="1">
    <location>
        <begin position="108"/>
        <end position="117"/>
    </location>
</feature>
<dbReference type="AlphaFoldDB" id="A0A8H5HKI0"/>
<dbReference type="EMBL" id="JAACJN010000041">
    <property type="protein sequence ID" value="KAF5384675.1"/>
    <property type="molecule type" value="Genomic_DNA"/>
</dbReference>
<proteinExistence type="predicted"/>
<keyword evidence="3" id="KW-1185">Reference proteome</keyword>
<protein>
    <submittedName>
        <fullName evidence="2">Uncharacterized protein</fullName>
    </submittedName>
</protein>
<accession>A0A8H5HKI0</accession>
<dbReference type="OrthoDB" id="6105938at2759"/>
<dbReference type="Proteomes" id="UP000518752">
    <property type="component" value="Unassembled WGS sequence"/>
</dbReference>
<reference evidence="2 3" key="1">
    <citation type="journal article" date="2020" name="ISME J.">
        <title>Uncovering the hidden diversity of litter-decomposition mechanisms in mushroom-forming fungi.</title>
        <authorList>
            <person name="Floudas D."/>
            <person name="Bentzer J."/>
            <person name="Ahren D."/>
            <person name="Johansson T."/>
            <person name="Persson P."/>
            <person name="Tunlid A."/>
        </authorList>
    </citation>
    <scope>NUCLEOTIDE SEQUENCE [LARGE SCALE GENOMIC DNA]</scope>
    <source>
        <strain evidence="2 3">CBS 406.79</strain>
    </source>
</reference>
<evidence type="ECO:0000256" key="1">
    <source>
        <dbReference type="SAM" id="MobiDB-lite"/>
    </source>
</evidence>
<gene>
    <name evidence="2" type="ORF">D9757_006204</name>
</gene>
<feature type="compositionally biased region" description="Basic and acidic residues" evidence="1">
    <location>
        <begin position="118"/>
        <end position="127"/>
    </location>
</feature>
<comment type="caution">
    <text evidence="2">The sequence shown here is derived from an EMBL/GenBank/DDBJ whole genome shotgun (WGS) entry which is preliminary data.</text>
</comment>
<organism evidence="2 3">
    <name type="scientific">Collybiopsis confluens</name>
    <dbReference type="NCBI Taxonomy" id="2823264"/>
    <lineage>
        <taxon>Eukaryota</taxon>
        <taxon>Fungi</taxon>
        <taxon>Dikarya</taxon>
        <taxon>Basidiomycota</taxon>
        <taxon>Agaricomycotina</taxon>
        <taxon>Agaricomycetes</taxon>
        <taxon>Agaricomycetidae</taxon>
        <taxon>Agaricales</taxon>
        <taxon>Marasmiineae</taxon>
        <taxon>Omphalotaceae</taxon>
        <taxon>Collybiopsis</taxon>
    </lineage>
</organism>
<sequence length="168" mass="19200">MPTHDAGDEFDQLPDYIDFAAIRDEDWNTMQSLASDTSIPEFVQGSSSARIQDSPVPEYFLDDDDVFDDVFLRHVDVLEEQILNRSRPQTCKFTFILLAPSKSPSAVASTESSTQISAEHKAYPRDSLKRRRQDSPHPVQSNRLDDDWSELLDDWDEELTCPVCFDVL</sequence>
<evidence type="ECO:0000313" key="2">
    <source>
        <dbReference type="EMBL" id="KAF5384675.1"/>
    </source>
</evidence>
<name>A0A8H5HKI0_9AGAR</name>